<proteinExistence type="predicted"/>
<dbReference type="RefSeq" id="XP_068369975.1">
    <property type="nucleotide sequence ID" value="XM_068496934.1"/>
</dbReference>
<accession>A0A1J4L002</accession>
<evidence type="ECO:0000313" key="3">
    <source>
        <dbReference type="EMBL" id="OHT16839.1"/>
    </source>
</evidence>
<sequence>MNVTPPPIADTFIEVLRLFSSSNQTIKTDSSIYAYPIFYDSQINEISKMLNDGVSISGCCKYASALLTFDPAFVSAIENHQLSFRESQLGLVANTIAWIGSDKYCTGDFFLLLIRSIISDKFDEIRKFCLYIIIDHYKHFPPTDISEEAISLLTRYLLTIDIDPFIVIDLMHNLVKMSIKVKQKEISNIILRSISTLIYNNDSYFMQYNFQSLLNTCQKLFQDLSVEIISLLGFIAETTQKDYLLKYFSDLAVYIIKNFATKGKLIEVENLTPTDIFSEFITNFQMSFESFENCPLTIDALSNDCFDSPLTATDVLNNFQFSILNAFQPLLHLKEKRFIVSFLSSYAETIETSQSNNQFNIQSTPQNYQCVETLYFYLAILQNIPKCNLPDKIYEVLIDSVIFSPQFTLFYDRKHFQTVNLLRNMSISIVSKYCPSMINAILYRAVNYPFLFTENIARIHTNIPRNQRSVYLHPIMISNISLILQKLIAKMAENTSDMNQVFSAWSTILVCVNDLLNDQSTSIPFFSSFEFVNIFMRHFFHPSIRPLVFSTFRKYLLQPNAVLGEVAQFCLSIYHYALYDNENFHSLMTELLACLEDAIIHHQEILKELSIITPALLSFFLHFPTKELLKNTLNFLLLVSFNIDNFSFSHDEMLSLGKTIRGMESEGLSENTFSTLLSLLAGTKITNLSQSFAIKNPSFILLILNVSADDISQSVQFFYRLCKYSIFNCVQCHKGELDLLLIELVKNYPNSYEFLDCTFNSSLTKDELSSVVIPLLSLIFTYQCSPQSIEKFIGLVVPTIEPKQSNFDETDFFSAYGKVNTSFSPFADDALNKLITTVSNLHELHYVFTPNSSPLVYDKIHIEDISNGFSFSCYLMVDSAVSQDFSEKPIIFRIKDEKDSMLTLYSTGTTLLCEIKSDWGSSSASLTTEFPSCEWMMITITIRRKNECLLWLDFAANKDQGPPFTIRDPNFIGPLLTAQIGGYMPNSELSKNVSCFLGPFYLFNCHLNPAQVSSLYSVGPKGISECKDLLSDQNSKNSCDLYIKTFSHIFRKYNLVRNLIPFFGFSSCAPHYFLEKIVDIFRYIEPKECTQYFSVISQFLMKAQPKSIHYSLYLRFFNLYTETLSDELFKFILFNFDIWFNADDPNTVKRTVQHWTNVLFPDFYQAFLKNTSFSDILTLIRVHCWYTDTETDMINRSRCKNIDIEIIGNNLNRLLSKFATLRFTQDDIRSLLSNIFTIHDIQQKLSFLYLLSDVLPLITEYNEQNEVATELHMLFTTSRADIFSITLSIIMELAAKTGKIGEHIECILFHINRQHFTTSILDAVIECSKKYPEAIPIVCLIACNLPENIKLKTIEAYSKIIEESIHAREKITKIKTWYIWPIILTIKVVSSKEHQDLSINSIVSIMMANTSIIDCVLGFLDLLYIHYQTNVTTYQLEIIDKIIFEYLKSPKYQTNEALYRFCRYLLFKYDNSLHSVQLMSDYHFSPFTGNLPKYDSIDDFISLCQRQRTLSTSIDTGICSMNNINKLFSLKAIKADLIFRVEVDIENTEIFDRILSNIMKFHEISSNDQSLGNYVRFLKYLKNKQLYNETEKFKFLMSFSTESWRNFQVMNIAFKNFMNRYCSELDKIILKRKIRADNLLSNLRDETIQISLTSADLLREKKHSQYAQDINLFNRFEYQFMNEFSIWHQFSYFSKVRKDDKSFHLLNNFSCPFVKQRLKIYQIEIDPFTVRTKPILYKPAAYMKLNIVQNCTFIVLPSKIMIVTRTKCINIAVTEIGYILYRHVNCYEFVKKTGKSYVVNFLRTPIESIAKALKQMTTYPDIPSPVIQTKVSFSSFINQLNITNDWISGKLSNFEYLLKLNFFGGRSYQMLANYPIFPFIRDFSDNSIGYNVSPQTWLKMFPPFSSIFDNQQNSETTQTLDNNDLVQFDFKLTDSYVEITTEEEEHQIDENNCDINTNSNDISYDKSSENSNENTNGNDDLNLFTREQFLSTLEKNALELTPEFYIMPECFSSLRLPNGQSKYEFVYENRKQLESDDVSSKLHIWIDRLFGPNGRIVPLFKSPHPQRNVQFSQEVISQFYAKLTPENLIFGKMVLNVNSDKLIVKAISSKGNCSEFVVDFTKKNFETLSQLSINISPHSIISANSDELLLIDPETSILSIIRGMKIANTPIQLTVDFSEDDAVFGSNDGTVFAVETENNKCYLLGQCKVSPELIVAIASSKQYGRIAVAVRSGKIILFERRTGEFIRVIMDDSTSGVPAKRILITEGFGFIVAEFPDEIVLFSMTGDKIRSLKINFEILYMTNHLSSNGLDYLIIADTRRVLVLEAFKLNIVQEIKHHLNCRILDIKYVTPIGCLVLFTQDGKLFNLK</sequence>
<dbReference type="InterPro" id="IPR036372">
    <property type="entry name" value="BEACH_dom_sf"/>
</dbReference>
<organism evidence="3 4">
    <name type="scientific">Tritrichomonas foetus</name>
    <dbReference type="NCBI Taxonomy" id="1144522"/>
    <lineage>
        <taxon>Eukaryota</taxon>
        <taxon>Metamonada</taxon>
        <taxon>Parabasalia</taxon>
        <taxon>Tritrichomonadida</taxon>
        <taxon>Tritrichomonadidae</taxon>
        <taxon>Tritrichomonas</taxon>
    </lineage>
</organism>
<protein>
    <recommendedName>
        <fullName evidence="2">BEACH domain-containing protein</fullName>
    </recommendedName>
</protein>
<reference evidence="3" key="1">
    <citation type="submission" date="2016-10" db="EMBL/GenBank/DDBJ databases">
        <authorList>
            <person name="Benchimol M."/>
            <person name="Almeida L.G."/>
            <person name="Vasconcelos A.T."/>
            <person name="Perreira-Neves A."/>
            <person name="Rosa I.A."/>
            <person name="Tasca T."/>
            <person name="Bogo M.R."/>
            <person name="de Souza W."/>
        </authorList>
    </citation>
    <scope>NUCLEOTIDE SEQUENCE [LARGE SCALE GENOMIC DNA]</scope>
    <source>
        <strain evidence="3">K</strain>
    </source>
</reference>
<dbReference type="GeneID" id="94831638"/>
<dbReference type="SUPFAM" id="SSF49899">
    <property type="entry name" value="Concanavalin A-like lectins/glucanases"/>
    <property type="match status" value="1"/>
</dbReference>
<evidence type="ECO:0000259" key="2">
    <source>
        <dbReference type="PROSITE" id="PS50197"/>
    </source>
</evidence>
<dbReference type="PANTHER" id="PTHR13743">
    <property type="entry name" value="BEIGE/BEACH-RELATED"/>
    <property type="match status" value="1"/>
</dbReference>
<dbReference type="PANTHER" id="PTHR13743:SF161">
    <property type="entry name" value="BEIGE_BEACH DOMAIN CONTAINING PROTEIN"/>
    <property type="match status" value="1"/>
</dbReference>
<evidence type="ECO:0000313" key="4">
    <source>
        <dbReference type="Proteomes" id="UP000179807"/>
    </source>
</evidence>
<dbReference type="OrthoDB" id="10644108at2759"/>
<feature type="compositionally biased region" description="Polar residues" evidence="1">
    <location>
        <begin position="1953"/>
        <end position="1962"/>
    </location>
</feature>
<name>A0A1J4L002_9EUKA</name>
<dbReference type="InterPro" id="IPR036322">
    <property type="entry name" value="WD40_repeat_dom_sf"/>
</dbReference>
<feature type="domain" description="BEACH" evidence="2">
    <location>
        <begin position="1831"/>
        <end position="2110"/>
    </location>
</feature>
<gene>
    <name evidence="3" type="ORF">TRFO_12933</name>
</gene>
<dbReference type="InterPro" id="IPR013320">
    <property type="entry name" value="ConA-like_dom_sf"/>
</dbReference>
<feature type="region of interest" description="Disordered" evidence="1">
    <location>
        <begin position="1943"/>
        <end position="1980"/>
    </location>
</feature>
<dbReference type="Pfam" id="PF02138">
    <property type="entry name" value="Beach"/>
    <property type="match status" value="1"/>
</dbReference>
<keyword evidence="4" id="KW-1185">Reference proteome</keyword>
<dbReference type="SMART" id="SM01026">
    <property type="entry name" value="Beach"/>
    <property type="match status" value="1"/>
</dbReference>
<dbReference type="SUPFAM" id="SSF81837">
    <property type="entry name" value="BEACH domain"/>
    <property type="match status" value="1"/>
</dbReference>
<dbReference type="PROSITE" id="PS50197">
    <property type="entry name" value="BEACH"/>
    <property type="match status" value="1"/>
</dbReference>
<dbReference type="EMBL" id="MLAK01000068">
    <property type="protein sequence ID" value="OHT16839.1"/>
    <property type="molecule type" value="Genomic_DNA"/>
</dbReference>
<dbReference type="InterPro" id="IPR000409">
    <property type="entry name" value="BEACH_dom"/>
</dbReference>
<dbReference type="VEuPathDB" id="TrichDB:TRFO_12933"/>
<dbReference type="SUPFAM" id="SSF50978">
    <property type="entry name" value="WD40 repeat-like"/>
    <property type="match status" value="1"/>
</dbReference>
<dbReference type="Gene3D" id="1.10.1540.10">
    <property type="entry name" value="BEACH domain"/>
    <property type="match status" value="1"/>
</dbReference>
<dbReference type="InterPro" id="IPR050865">
    <property type="entry name" value="BEACH_Domain"/>
</dbReference>
<comment type="caution">
    <text evidence="3">The sequence shown here is derived from an EMBL/GenBank/DDBJ whole genome shotgun (WGS) entry which is preliminary data.</text>
</comment>
<feature type="compositionally biased region" description="Low complexity" evidence="1">
    <location>
        <begin position="1969"/>
        <end position="1980"/>
    </location>
</feature>
<evidence type="ECO:0000256" key="1">
    <source>
        <dbReference type="SAM" id="MobiDB-lite"/>
    </source>
</evidence>
<dbReference type="Proteomes" id="UP000179807">
    <property type="component" value="Unassembled WGS sequence"/>
</dbReference>